<dbReference type="GO" id="GO:0003968">
    <property type="term" value="F:RNA-directed RNA polymerase activity"/>
    <property type="evidence" value="ECO:0007669"/>
    <property type="project" value="InterPro"/>
</dbReference>
<dbReference type="EMBL" id="CALOZG010000042">
    <property type="protein sequence ID" value="CAH4035258.1"/>
    <property type="molecule type" value="Genomic_DNA"/>
</dbReference>
<organism evidence="2 3">
    <name type="scientific">Pieris brassicae</name>
    <name type="common">White butterfly</name>
    <name type="synonym">Large white butterfly</name>
    <dbReference type="NCBI Taxonomy" id="7116"/>
    <lineage>
        <taxon>Eukaryota</taxon>
        <taxon>Metazoa</taxon>
        <taxon>Ecdysozoa</taxon>
        <taxon>Arthropoda</taxon>
        <taxon>Hexapoda</taxon>
        <taxon>Insecta</taxon>
        <taxon>Pterygota</taxon>
        <taxon>Neoptera</taxon>
        <taxon>Endopterygota</taxon>
        <taxon>Lepidoptera</taxon>
        <taxon>Glossata</taxon>
        <taxon>Ditrysia</taxon>
        <taxon>Papilionoidea</taxon>
        <taxon>Pieridae</taxon>
        <taxon>Pierinae</taxon>
        <taxon>Pieris</taxon>
    </lineage>
</organism>
<evidence type="ECO:0000313" key="2">
    <source>
        <dbReference type="EMBL" id="CAH4035258.1"/>
    </source>
</evidence>
<sequence>MTKILNKIYLLGDRILSRHWNTGYKAIKLIEPISTVRISELASAYRPLITEFPDFKEHVLSIINDTAGESPGLTELSRVILQIDSVDLALTVFGAFRHWGHPFIAYLEGLKKVEQQVNMDKNIDEGYANVLASDLAFIVLESNSEKQSNGT</sequence>
<evidence type="ECO:0000313" key="3">
    <source>
        <dbReference type="Proteomes" id="UP001152562"/>
    </source>
</evidence>
<dbReference type="Pfam" id="PF00946">
    <property type="entry name" value="Mononeg_RNA_pol"/>
    <property type="match status" value="1"/>
</dbReference>
<dbReference type="AlphaFoldDB" id="A0A9P0TQD3"/>
<comment type="caution">
    <text evidence="2">The sequence shown here is derived from an EMBL/GenBank/DDBJ whole genome shotgun (WGS) entry which is preliminary data.</text>
</comment>
<reference evidence="2" key="1">
    <citation type="submission" date="2022-05" db="EMBL/GenBank/DDBJ databases">
        <authorList>
            <person name="Okamura Y."/>
        </authorList>
    </citation>
    <scope>NUCLEOTIDE SEQUENCE</scope>
</reference>
<evidence type="ECO:0000259" key="1">
    <source>
        <dbReference type="Pfam" id="PF00946"/>
    </source>
</evidence>
<dbReference type="GO" id="GO:0005524">
    <property type="term" value="F:ATP binding"/>
    <property type="evidence" value="ECO:0007669"/>
    <property type="project" value="InterPro"/>
</dbReference>
<name>A0A9P0TQD3_PIEBR</name>
<gene>
    <name evidence="2" type="ORF">PIBRA_LOCUS11333</name>
</gene>
<feature type="domain" description="RdRp catalytic" evidence="1">
    <location>
        <begin position="3"/>
        <end position="147"/>
    </location>
</feature>
<accession>A0A9P0TQD3</accession>
<dbReference type="Proteomes" id="UP001152562">
    <property type="component" value="Unassembled WGS sequence"/>
</dbReference>
<keyword evidence="3" id="KW-1185">Reference proteome</keyword>
<proteinExistence type="predicted"/>
<dbReference type="GO" id="GO:0004482">
    <property type="term" value="F:mRNA 5'-cap (guanine-N7-)-methyltransferase activity"/>
    <property type="evidence" value="ECO:0007669"/>
    <property type="project" value="InterPro"/>
</dbReference>
<protein>
    <recommendedName>
        <fullName evidence="1">RdRp catalytic domain-containing protein</fullName>
    </recommendedName>
</protein>
<dbReference type="InterPro" id="IPR014023">
    <property type="entry name" value="Mononeg_RNA_pol_cat"/>
</dbReference>